<dbReference type="SUPFAM" id="SSF47336">
    <property type="entry name" value="ACP-like"/>
    <property type="match status" value="1"/>
</dbReference>
<protein>
    <recommendedName>
        <fullName evidence="6">Carrier domain-containing protein</fullName>
    </recommendedName>
</protein>
<evidence type="ECO:0000313" key="5">
    <source>
        <dbReference type="Proteomes" id="UP000663828"/>
    </source>
</evidence>
<feature type="domain" description="Carrier" evidence="3">
    <location>
        <begin position="502"/>
        <end position="562"/>
    </location>
</feature>
<dbReference type="Pfam" id="PF00550">
    <property type="entry name" value="PP-binding"/>
    <property type="match status" value="1"/>
</dbReference>
<evidence type="ECO:0000313" key="4">
    <source>
        <dbReference type="EMBL" id="CAF1266613.1"/>
    </source>
</evidence>
<evidence type="ECO:0000256" key="1">
    <source>
        <dbReference type="SAM" id="Phobius"/>
    </source>
</evidence>
<comment type="caution">
    <text evidence="4">The sequence shown here is derived from an EMBL/GenBank/DDBJ whole genome shotgun (WGS) entry which is preliminary data.</text>
</comment>
<dbReference type="SUPFAM" id="SSF56801">
    <property type="entry name" value="Acetyl-CoA synthetase-like"/>
    <property type="match status" value="1"/>
</dbReference>
<dbReference type="InterPro" id="IPR045851">
    <property type="entry name" value="AMP-bd_C_sf"/>
</dbReference>
<dbReference type="InterPro" id="IPR000873">
    <property type="entry name" value="AMP-dep_synth/lig_dom"/>
</dbReference>
<dbReference type="GO" id="GO:0031177">
    <property type="term" value="F:phosphopantetheine binding"/>
    <property type="evidence" value="ECO:0007669"/>
    <property type="project" value="TreeGrafter"/>
</dbReference>
<dbReference type="GO" id="GO:0043041">
    <property type="term" value="P:amino acid activation for nonribosomal peptide biosynthetic process"/>
    <property type="evidence" value="ECO:0007669"/>
    <property type="project" value="TreeGrafter"/>
</dbReference>
<dbReference type="GO" id="GO:0005737">
    <property type="term" value="C:cytoplasm"/>
    <property type="evidence" value="ECO:0007669"/>
    <property type="project" value="TreeGrafter"/>
</dbReference>
<dbReference type="SUPFAM" id="SSF51161">
    <property type="entry name" value="Trimeric LpxA-like enzymes"/>
    <property type="match status" value="3"/>
</dbReference>
<evidence type="ECO:0000259" key="2">
    <source>
        <dbReference type="Pfam" id="PF00501"/>
    </source>
</evidence>
<dbReference type="InterPro" id="IPR009081">
    <property type="entry name" value="PP-bd_ACP"/>
</dbReference>
<dbReference type="Pfam" id="PF00501">
    <property type="entry name" value="AMP-binding"/>
    <property type="match status" value="2"/>
</dbReference>
<reference evidence="4" key="1">
    <citation type="submission" date="2021-02" db="EMBL/GenBank/DDBJ databases">
        <authorList>
            <person name="Nowell W R."/>
        </authorList>
    </citation>
    <scope>NUCLEOTIDE SEQUENCE</scope>
</reference>
<feature type="transmembrane region" description="Helical" evidence="1">
    <location>
        <begin position="1044"/>
        <end position="1063"/>
    </location>
</feature>
<keyword evidence="1" id="KW-0472">Membrane</keyword>
<dbReference type="Proteomes" id="UP000663828">
    <property type="component" value="Unassembled WGS sequence"/>
</dbReference>
<feature type="transmembrane region" description="Helical" evidence="1">
    <location>
        <begin position="623"/>
        <end position="644"/>
    </location>
</feature>
<dbReference type="Gene3D" id="3.40.50.12780">
    <property type="entry name" value="N-terminal domain of ligase-like"/>
    <property type="match status" value="2"/>
</dbReference>
<accession>A0A815B817</accession>
<dbReference type="Gene3D" id="1.10.1200.10">
    <property type="entry name" value="ACP-like"/>
    <property type="match status" value="1"/>
</dbReference>
<dbReference type="AlphaFoldDB" id="A0A815B817"/>
<keyword evidence="5" id="KW-1185">Reference proteome</keyword>
<dbReference type="InterPro" id="IPR011004">
    <property type="entry name" value="Trimer_LpxA-like_sf"/>
</dbReference>
<evidence type="ECO:0000259" key="3">
    <source>
        <dbReference type="Pfam" id="PF00550"/>
    </source>
</evidence>
<gene>
    <name evidence="4" type="ORF">XAT740_LOCUS27064</name>
</gene>
<dbReference type="InterPro" id="IPR042099">
    <property type="entry name" value="ANL_N_sf"/>
</dbReference>
<proteinExistence type="predicted"/>
<dbReference type="Gene3D" id="3.30.300.30">
    <property type="match status" value="1"/>
</dbReference>
<dbReference type="PANTHER" id="PTHR45527:SF1">
    <property type="entry name" value="FATTY ACID SYNTHASE"/>
    <property type="match status" value="1"/>
</dbReference>
<organism evidence="4 5">
    <name type="scientific">Adineta ricciae</name>
    <name type="common">Rotifer</name>
    <dbReference type="NCBI Taxonomy" id="249248"/>
    <lineage>
        <taxon>Eukaryota</taxon>
        <taxon>Metazoa</taxon>
        <taxon>Spiralia</taxon>
        <taxon>Gnathifera</taxon>
        <taxon>Rotifera</taxon>
        <taxon>Eurotatoria</taxon>
        <taxon>Bdelloidea</taxon>
        <taxon>Adinetida</taxon>
        <taxon>Adinetidae</taxon>
        <taxon>Adineta</taxon>
    </lineage>
</organism>
<feature type="transmembrane region" description="Helical" evidence="1">
    <location>
        <begin position="1069"/>
        <end position="1087"/>
    </location>
</feature>
<keyword evidence="1" id="KW-0812">Transmembrane</keyword>
<feature type="transmembrane region" description="Helical" evidence="1">
    <location>
        <begin position="804"/>
        <end position="825"/>
    </location>
</feature>
<dbReference type="InterPro" id="IPR036736">
    <property type="entry name" value="ACP-like_sf"/>
</dbReference>
<dbReference type="EMBL" id="CAJNOR010002237">
    <property type="protein sequence ID" value="CAF1266613.1"/>
    <property type="molecule type" value="Genomic_DNA"/>
</dbReference>
<dbReference type="GO" id="GO:0044550">
    <property type="term" value="P:secondary metabolite biosynthetic process"/>
    <property type="evidence" value="ECO:0007669"/>
    <property type="project" value="TreeGrafter"/>
</dbReference>
<keyword evidence="1" id="KW-1133">Transmembrane helix</keyword>
<dbReference type="PANTHER" id="PTHR45527">
    <property type="entry name" value="NONRIBOSOMAL PEPTIDE SYNTHETASE"/>
    <property type="match status" value="1"/>
</dbReference>
<feature type="domain" description="AMP-dependent synthetase/ligase" evidence="2">
    <location>
        <begin position="246"/>
        <end position="350"/>
    </location>
</feature>
<evidence type="ECO:0008006" key="6">
    <source>
        <dbReference type="Google" id="ProtNLM"/>
    </source>
</evidence>
<dbReference type="GO" id="GO:0016874">
    <property type="term" value="F:ligase activity"/>
    <property type="evidence" value="ECO:0007669"/>
    <property type="project" value="UniProtKB-KW"/>
</dbReference>
<sequence length="1242" mass="139250">MAQRFQTMLSQLFISDTTNIQKSICDMQLALPHENLLIQSLNNTQVSHALTPCIHTEFVRQATIHQQKLAVELDEQSLTYAELLHYVQVLSLNLLGQYHVAAGDVVCQCVERSLSMIIGIMAIEMVGGVYCPLSPRDPLDRLNILLEMTGSRLLLVHEETKLRVGNGTASFDIDSIFRTTIGQDSWVNWNAKRGSSSTSKCSSMHSVVSASEPVHKERYCAANGKLFRDVTSTWKHGLGLRGDDERNQNDLPALRTLDIGGDISTIQFMQKLRNCVANNVCIWNTYGPAECTIDCTGHVVNITTDIDGVSIGRPLPTYRAIVLDDMLQPVINGAEGELFIGGAGVFAGYLNRDDLTSSVLLSIDDEAYYRTGDLVRIDSKGLLHYVGRKDFQVKLHGQRIELGEIERCLLDTTITPCVVTKWGEHHLVAYIQSSETSETQLREHCQSHLPPHMVPSMFIILDKLPLNANGKVDRKQLPPPEFSMLKQGDSTAIAPLTPLELQLRGIFSRAFHKELPDVTMSFGEMGGTSLDVIRALYLLRQEITTKIDVGLVFANPSIRQLACAIQPLIDTSDTSVAISTIAQSIDSHDRSISCLIIEILGIVLLLCQWLFPMWLACQFHSFVTLLSVPVFHLVTYIVCLRLLVHSSEVIDRKDKLYSWNYYRWWFLNSLWSINNLYWLKHLTDTPFYNWYLRLCGAKVGRNAHIYTVSIDAPWLIEVGDSTFIGDEVVLASLSYEEMTYTLRPISIGSHCCVNTRSTLYYGATIENSTYIEPMLAVAGVARTTNNDVFLKNQGISLKKSIHQLVCLFLLLIIHSLIILLSYYIYCGCRILSIPLSVCIAFSWLVWASISFCTAIVLLKFIVGRVKAGYYSLNSFHYVQKVWLRQLIITSFQHSLDLLPNYSSFASVILRWLGTQIEENVKFAHFRHILYFPSDLLEAKSTVTTFGGAKLATFDITKDGFCRLDKIYLGAGTNLTNWCTVMPGARLAPNTMVGSLTLVTQETSSTNANTTLLGIPAREMPFKLSDDANSTQNRLSSTNTLSIKAILLICLRALVSKSLLVILYSSLPVLASPVVHIILSCAIYRYSIWLSKKQSQSIYSNIITTLQQIFNTCLYDFYNLIAPFLSGTQYLVYVFRGLGARIGRDVILPDIKCLIDPYLTTIGNHVRLQIGAYIECHTSEHRLFKRAPVTVNDSSVLMSNTLVLPGTVLEGQNQIFPWTLIMKNDRLLFNTNWSGVPAHRIKN</sequence>
<feature type="transmembrane region" description="Helical" evidence="1">
    <location>
        <begin position="592"/>
        <end position="611"/>
    </location>
</feature>
<feature type="transmembrane region" description="Helical" evidence="1">
    <location>
        <begin position="831"/>
        <end position="858"/>
    </location>
</feature>
<name>A0A815B817_ADIRI</name>
<feature type="domain" description="AMP-dependent synthetase/ligase" evidence="2">
    <location>
        <begin position="59"/>
        <end position="160"/>
    </location>
</feature>